<feature type="domain" description="F-box/LRR-repeat protein 15-like leucin rich repeat" evidence="3">
    <location>
        <begin position="120"/>
        <end position="312"/>
    </location>
</feature>
<dbReference type="Pfam" id="PF12937">
    <property type="entry name" value="F-box-like"/>
    <property type="match status" value="1"/>
</dbReference>
<dbReference type="InterPro" id="IPR001810">
    <property type="entry name" value="F-box_dom"/>
</dbReference>
<evidence type="ECO:0000313" key="4">
    <source>
        <dbReference type="EMBL" id="KAK3253000.1"/>
    </source>
</evidence>
<dbReference type="SMART" id="SM00367">
    <property type="entry name" value="LRR_CC"/>
    <property type="match status" value="5"/>
</dbReference>
<dbReference type="Gene3D" id="3.80.10.10">
    <property type="entry name" value="Ribonuclease Inhibitor"/>
    <property type="match status" value="2"/>
</dbReference>
<protein>
    <recommendedName>
        <fullName evidence="6">F-box domain-containing protein</fullName>
    </recommendedName>
</protein>
<gene>
    <name evidence="4" type="ORF">CYMTET_37729</name>
</gene>
<comment type="caution">
    <text evidence="4">The sequence shown here is derived from an EMBL/GenBank/DDBJ whole genome shotgun (WGS) entry which is preliminary data.</text>
</comment>
<dbReference type="GO" id="GO:0031146">
    <property type="term" value="P:SCF-dependent proteasomal ubiquitin-dependent protein catabolic process"/>
    <property type="evidence" value="ECO:0007669"/>
    <property type="project" value="TreeGrafter"/>
</dbReference>
<dbReference type="InterPro" id="IPR032675">
    <property type="entry name" value="LRR_dom_sf"/>
</dbReference>
<evidence type="ECO:0000256" key="1">
    <source>
        <dbReference type="ARBA" id="ARBA00004430"/>
    </source>
</evidence>
<evidence type="ECO:0008006" key="6">
    <source>
        <dbReference type="Google" id="ProtNLM"/>
    </source>
</evidence>
<dbReference type="GO" id="GO:0019005">
    <property type="term" value="C:SCF ubiquitin ligase complex"/>
    <property type="evidence" value="ECO:0007669"/>
    <property type="project" value="TreeGrafter"/>
</dbReference>
<dbReference type="AlphaFoldDB" id="A0AAE0F7B4"/>
<dbReference type="EMBL" id="LGRX02025062">
    <property type="protein sequence ID" value="KAK3253000.1"/>
    <property type="molecule type" value="Genomic_DNA"/>
</dbReference>
<dbReference type="SUPFAM" id="SSF81383">
    <property type="entry name" value="F-box domain"/>
    <property type="match status" value="1"/>
</dbReference>
<name>A0AAE0F7B4_9CHLO</name>
<dbReference type="Proteomes" id="UP001190700">
    <property type="component" value="Unassembled WGS sequence"/>
</dbReference>
<accession>A0AAE0F7B4</accession>
<organism evidence="4 5">
    <name type="scientific">Cymbomonas tetramitiformis</name>
    <dbReference type="NCBI Taxonomy" id="36881"/>
    <lineage>
        <taxon>Eukaryota</taxon>
        <taxon>Viridiplantae</taxon>
        <taxon>Chlorophyta</taxon>
        <taxon>Pyramimonadophyceae</taxon>
        <taxon>Pyramimonadales</taxon>
        <taxon>Pyramimonadaceae</taxon>
        <taxon>Cymbomonas</taxon>
    </lineage>
</organism>
<sequence>MPSARVTTFDAVSPHLFLRILSTLSPQDLCGCACVSRAWRSQALDPSLWTDIRLDLSRRAKYPGSCLEALERLAARCPLLTRLDLSCDANDFYLEPFTRYCGHMRQAVLRFSDVTDDGVNLLVSNCSQIEALDLQSCHYITKSSLRLLIELPNLRVLNLAHCRMVSVGEADGAAVAIACACPSLRHLDVDGWEGLTDSGCEALFQGCPALVTLCLDGASLTDACIPPLVETLHDLKKLSISFCEELTDVGIAHLARRSVHLTSIRLRKGIQLSDAGIAKIFEPRQREQHEVRLHHVDISECHALQMLTLSALVSASGYALRDVNLAWCWQLRDAEITLLLEGSPRLELLDLTGLEELTGKAFRCLQETDEGSCMAAICNIRKYLGLGGQYTAGCSDRGRT</sequence>
<dbReference type="InterPro" id="IPR006553">
    <property type="entry name" value="Leu-rich_rpt_Cys-con_subtyp"/>
</dbReference>
<proteinExistence type="predicted"/>
<dbReference type="InterPro" id="IPR057207">
    <property type="entry name" value="FBXL15_LRR"/>
</dbReference>
<evidence type="ECO:0000259" key="2">
    <source>
        <dbReference type="Pfam" id="PF12937"/>
    </source>
</evidence>
<dbReference type="Pfam" id="PF25372">
    <property type="entry name" value="DUF7885"/>
    <property type="match status" value="1"/>
</dbReference>
<dbReference type="GO" id="GO:0005930">
    <property type="term" value="C:axoneme"/>
    <property type="evidence" value="ECO:0007669"/>
    <property type="project" value="UniProtKB-SubCell"/>
</dbReference>
<keyword evidence="5" id="KW-1185">Reference proteome</keyword>
<dbReference type="InterPro" id="IPR036047">
    <property type="entry name" value="F-box-like_dom_sf"/>
</dbReference>
<evidence type="ECO:0000313" key="5">
    <source>
        <dbReference type="Proteomes" id="UP001190700"/>
    </source>
</evidence>
<dbReference type="SUPFAM" id="SSF52047">
    <property type="entry name" value="RNI-like"/>
    <property type="match status" value="2"/>
</dbReference>
<dbReference type="PANTHER" id="PTHR13318">
    <property type="entry name" value="PARTNER OF PAIRED, ISOFORM B-RELATED"/>
    <property type="match status" value="1"/>
</dbReference>
<feature type="domain" description="F-box" evidence="2">
    <location>
        <begin position="15"/>
        <end position="54"/>
    </location>
</feature>
<comment type="subcellular location">
    <subcellularLocation>
        <location evidence="1">Cytoplasm</location>
        <location evidence="1">Cytoskeleton</location>
        <location evidence="1">Cilium axoneme</location>
    </subcellularLocation>
</comment>
<reference evidence="4 5" key="1">
    <citation type="journal article" date="2015" name="Genome Biol. Evol.">
        <title>Comparative Genomics of a Bacterivorous Green Alga Reveals Evolutionary Causalities and Consequences of Phago-Mixotrophic Mode of Nutrition.</title>
        <authorList>
            <person name="Burns J.A."/>
            <person name="Paasch A."/>
            <person name="Narechania A."/>
            <person name="Kim E."/>
        </authorList>
    </citation>
    <scope>NUCLEOTIDE SEQUENCE [LARGE SCALE GENOMIC DNA]</scope>
    <source>
        <strain evidence="4 5">PLY_AMNH</strain>
    </source>
</reference>
<evidence type="ECO:0000259" key="3">
    <source>
        <dbReference type="Pfam" id="PF25372"/>
    </source>
</evidence>
<dbReference type="PANTHER" id="PTHR13318:SF95">
    <property type="entry name" value="F-BOX PROTEIN YLR352W"/>
    <property type="match status" value="1"/>
</dbReference>